<keyword evidence="6 8" id="KW-1133">Transmembrane helix</keyword>
<comment type="pathway">
    <text evidence="2">Glycolipid biosynthesis; glycosylphosphatidylinositol-anchor biosynthesis.</text>
</comment>
<dbReference type="GeneID" id="92076609"/>
<protein>
    <recommendedName>
        <fullName evidence="11">Glycosylphosphatidylinositol anchor biosynthesis protein 11</fullName>
    </recommendedName>
</protein>
<proteinExistence type="predicted"/>
<comment type="caution">
    <text evidence="9">The sequence shown here is derived from an EMBL/GenBank/DDBJ whole genome shotgun (WGS) entry which is preliminary data.</text>
</comment>
<feature type="transmembrane region" description="Helical" evidence="8">
    <location>
        <begin position="201"/>
        <end position="221"/>
    </location>
</feature>
<organism evidence="9 10">
    <name type="scientific">Apiospora aurea</name>
    <dbReference type="NCBI Taxonomy" id="335848"/>
    <lineage>
        <taxon>Eukaryota</taxon>
        <taxon>Fungi</taxon>
        <taxon>Dikarya</taxon>
        <taxon>Ascomycota</taxon>
        <taxon>Pezizomycotina</taxon>
        <taxon>Sordariomycetes</taxon>
        <taxon>Xylariomycetidae</taxon>
        <taxon>Amphisphaeriales</taxon>
        <taxon>Apiosporaceae</taxon>
        <taxon>Apiospora</taxon>
    </lineage>
</organism>
<evidence type="ECO:0000256" key="1">
    <source>
        <dbReference type="ARBA" id="ARBA00004477"/>
    </source>
</evidence>
<evidence type="ECO:0000313" key="9">
    <source>
        <dbReference type="EMBL" id="KAK7951597.1"/>
    </source>
</evidence>
<evidence type="ECO:0000256" key="5">
    <source>
        <dbReference type="ARBA" id="ARBA00022824"/>
    </source>
</evidence>
<keyword evidence="7 8" id="KW-0472">Membrane</keyword>
<feature type="non-terminal residue" evidence="9">
    <location>
        <position position="263"/>
    </location>
</feature>
<evidence type="ECO:0008006" key="11">
    <source>
        <dbReference type="Google" id="ProtNLM"/>
    </source>
</evidence>
<accession>A0ABR1QC91</accession>
<reference evidence="9 10" key="1">
    <citation type="submission" date="2023-01" db="EMBL/GenBank/DDBJ databases">
        <title>Analysis of 21 Apiospora genomes using comparative genomics revels a genus with tremendous synthesis potential of carbohydrate active enzymes and secondary metabolites.</title>
        <authorList>
            <person name="Sorensen T."/>
        </authorList>
    </citation>
    <scope>NUCLEOTIDE SEQUENCE [LARGE SCALE GENOMIC DNA]</scope>
    <source>
        <strain evidence="9 10">CBS 24483</strain>
    </source>
</reference>
<dbReference type="InterPro" id="IPR009580">
    <property type="entry name" value="GPI_biosynthesis_protein_Pig-F"/>
</dbReference>
<keyword evidence="4 8" id="KW-0812">Transmembrane</keyword>
<dbReference type="RefSeq" id="XP_066699659.1">
    <property type="nucleotide sequence ID" value="XM_066843547.1"/>
</dbReference>
<feature type="transmembrane region" description="Helical" evidence="8">
    <location>
        <begin position="50"/>
        <end position="68"/>
    </location>
</feature>
<evidence type="ECO:0000256" key="4">
    <source>
        <dbReference type="ARBA" id="ARBA00022692"/>
    </source>
</evidence>
<evidence type="ECO:0000256" key="6">
    <source>
        <dbReference type="ARBA" id="ARBA00022989"/>
    </source>
</evidence>
<name>A0ABR1QC91_9PEZI</name>
<comment type="subcellular location">
    <subcellularLocation>
        <location evidence="1">Endoplasmic reticulum membrane</location>
        <topology evidence="1">Multi-pass membrane protein</topology>
    </subcellularLocation>
</comment>
<dbReference type="EMBL" id="JAQQWE010000005">
    <property type="protein sequence ID" value="KAK7951597.1"/>
    <property type="molecule type" value="Genomic_DNA"/>
</dbReference>
<feature type="transmembrane region" description="Helical" evidence="8">
    <location>
        <begin position="163"/>
        <end position="181"/>
    </location>
</feature>
<evidence type="ECO:0000313" key="10">
    <source>
        <dbReference type="Proteomes" id="UP001391051"/>
    </source>
</evidence>
<evidence type="ECO:0000256" key="2">
    <source>
        <dbReference type="ARBA" id="ARBA00004687"/>
    </source>
</evidence>
<keyword evidence="5" id="KW-0256">Endoplasmic reticulum</keyword>
<dbReference type="Proteomes" id="UP001391051">
    <property type="component" value="Unassembled WGS sequence"/>
</dbReference>
<keyword evidence="3" id="KW-0337">GPI-anchor biosynthesis</keyword>
<gene>
    <name evidence="9" type="ORF">PG986_007325</name>
</gene>
<feature type="transmembrane region" description="Helical" evidence="8">
    <location>
        <begin position="130"/>
        <end position="151"/>
    </location>
</feature>
<evidence type="ECO:0000256" key="7">
    <source>
        <dbReference type="ARBA" id="ARBA00023136"/>
    </source>
</evidence>
<keyword evidence="10" id="KW-1185">Reference proteome</keyword>
<feature type="transmembrane region" description="Helical" evidence="8">
    <location>
        <begin position="75"/>
        <end position="97"/>
    </location>
</feature>
<evidence type="ECO:0000256" key="8">
    <source>
        <dbReference type="SAM" id="Phobius"/>
    </source>
</evidence>
<sequence>MPLIDPVTMSAPSGKTVAAGSGQKTASADDEALCRAIPILPSPLAQALRHVHPALLLSLFYLRFGALIRDPVPTLISALPAVAALQVAYAVICLPAAGSSAAVQPAKKLRPGEKRKPVADANAPNITSTVVVALGLSTFATFGLQIFFVLFGAPLLTHIPQTALCSLHLSLLGLFPLFYTHGISTSDWLEILGARAPLDEAFGGLVGGCVGAWAGAVPIPLDWDREWQKWPITILCGVYGGLRCGQVYRGNARVWQEVWWLKW</sequence>
<dbReference type="Pfam" id="PF06699">
    <property type="entry name" value="PIG-F"/>
    <property type="match status" value="1"/>
</dbReference>
<evidence type="ECO:0000256" key="3">
    <source>
        <dbReference type="ARBA" id="ARBA00022502"/>
    </source>
</evidence>